<sequence>MQQQGDQEEYNKYKARSGQQNKDQNKQIDLNEEDQKRSSTSSLSFLTSDSNSNINLEKGQRIGKDGKSGQASVISIVCPFHGFIRNVLTNFHALALADLHRILTKFAAPAKYDKQVTSADMV</sequence>
<comment type="caution">
    <text evidence="2">The sequence shown here is derived from an EMBL/GenBank/DDBJ whole genome shotgun (WGS) entry which is preliminary data.</text>
</comment>
<gene>
    <name evidence="2" type="ORF">EZS28_054228</name>
</gene>
<proteinExistence type="predicted"/>
<feature type="compositionally biased region" description="Basic and acidic residues" evidence="1">
    <location>
        <begin position="58"/>
        <end position="67"/>
    </location>
</feature>
<organism evidence="2 3">
    <name type="scientific">Streblomastix strix</name>
    <dbReference type="NCBI Taxonomy" id="222440"/>
    <lineage>
        <taxon>Eukaryota</taxon>
        <taxon>Metamonada</taxon>
        <taxon>Preaxostyla</taxon>
        <taxon>Oxymonadida</taxon>
        <taxon>Streblomastigidae</taxon>
        <taxon>Streblomastix</taxon>
    </lineage>
</organism>
<evidence type="ECO:0000313" key="3">
    <source>
        <dbReference type="Proteomes" id="UP000324800"/>
    </source>
</evidence>
<feature type="region of interest" description="Disordered" evidence="1">
    <location>
        <begin position="1"/>
        <end position="68"/>
    </location>
</feature>
<dbReference type="Proteomes" id="UP000324800">
    <property type="component" value="Unassembled WGS sequence"/>
</dbReference>
<evidence type="ECO:0000256" key="1">
    <source>
        <dbReference type="SAM" id="MobiDB-lite"/>
    </source>
</evidence>
<dbReference type="EMBL" id="SNRW01044457">
    <property type="protein sequence ID" value="KAA6324117.1"/>
    <property type="molecule type" value="Genomic_DNA"/>
</dbReference>
<reference evidence="2 3" key="1">
    <citation type="submission" date="2019-03" db="EMBL/GenBank/DDBJ databases">
        <title>Single cell metagenomics reveals metabolic interactions within the superorganism composed of flagellate Streblomastix strix and complex community of Bacteroidetes bacteria on its surface.</title>
        <authorList>
            <person name="Treitli S.C."/>
            <person name="Kolisko M."/>
            <person name="Husnik F."/>
            <person name="Keeling P."/>
            <person name="Hampl V."/>
        </authorList>
    </citation>
    <scope>NUCLEOTIDE SEQUENCE [LARGE SCALE GENOMIC DNA]</scope>
    <source>
        <strain evidence="2">ST1C</strain>
    </source>
</reference>
<accession>A0A5J4QQ96</accession>
<evidence type="ECO:0000313" key="2">
    <source>
        <dbReference type="EMBL" id="KAA6324117.1"/>
    </source>
</evidence>
<protein>
    <submittedName>
        <fullName evidence="2">Uncharacterized protein</fullName>
    </submittedName>
</protein>
<dbReference type="AlphaFoldDB" id="A0A5J4QQ96"/>
<feature type="compositionally biased region" description="Low complexity" evidence="1">
    <location>
        <begin position="38"/>
        <end position="53"/>
    </location>
</feature>
<name>A0A5J4QQ96_9EUKA</name>